<comment type="subcellular location">
    <subcellularLocation>
        <location evidence="1">Membrane</location>
    </subcellularLocation>
</comment>
<dbReference type="SMART" id="SM01381">
    <property type="entry name" value="7TM_GPCR_Srsx"/>
    <property type="match status" value="1"/>
</dbReference>
<keyword evidence="4 5" id="KW-0472">Membrane</keyword>
<protein>
    <submittedName>
        <fullName evidence="9">G_PROTEIN_RECEP_F1_2 domain-containing protein</fullName>
    </submittedName>
</protein>
<dbReference type="OrthoDB" id="5820127at2759"/>
<dbReference type="CDD" id="cd00637">
    <property type="entry name" value="7tm_classA_rhodopsin-like"/>
    <property type="match status" value="1"/>
</dbReference>
<reference evidence="9" key="1">
    <citation type="submission" date="2016-06" db="UniProtKB">
        <authorList>
            <consortium name="WormBaseParasite"/>
        </authorList>
    </citation>
    <scope>IDENTIFICATION</scope>
</reference>
<dbReference type="GO" id="GO:0004930">
    <property type="term" value="F:G protein-coupled receptor activity"/>
    <property type="evidence" value="ECO:0007669"/>
    <property type="project" value="InterPro"/>
</dbReference>
<feature type="transmembrane region" description="Helical" evidence="5">
    <location>
        <begin position="80"/>
        <end position="100"/>
    </location>
</feature>
<dbReference type="SUPFAM" id="SSF81321">
    <property type="entry name" value="Family A G protein-coupled receptor-like"/>
    <property type="match status" value="1"/>
</dbReference>
<organism evidence="9">
    <name type="scientific">Gongylonema pulchrum</name>
    <dbReference type="NCBI Taxonomy" id="637853"/>
    <lineage>
        <taxon>Eukaryota</taxon>
        <taxon>Metazoa</taxon>
        <taxon>Ecdysozoa</taxon>
        <taxon>Nematoda</taxon>
        <taxon>Chromadorea</taxon>
        <taxon>Rhabditida</taxon>
        <taxon>Spirurina</taxon>
        <taxon>Spiruromorpha</taxon>
        <taxon>Spiruroidea</taxon>
        <taxon>Gongylonematidae</taxon>
        <taxon>Gongylonema</taxon>
    </lineage>
</organism>
<gene>
    <name evidence="7" type="ORF">GPUH_LOCUS8288</name>
</gene>
<evidence type="ECO:0000256" key="4">
    <source>
        <dbReference type="ARBA" id="ARBA00023136"/>
    </source>
</evidence>
<dbReference type="InterPro" id="IPR000276">
    <property type="entry name" value="GPCR_Rhodpsn"/>
</dbReference>
<dbReference type="AlphaFoldDB" id="A0A183DHU6"/>
<feature type="domain" description="G-protein coupled receptors family 1 profile" evidence="6">
    <location>
        <begin position="24"/>
        <end position="167"/>
    </location>
</feature>
<keyword evidence="2 5" id="KW-0812">Transmembrane</keyword>
<dbReference type="InterPro" id="IPR019424">
    <property type="entry name" value="7TM_GPCR_Srsx"/>
</dbReference>
<dbReference type="PANTHER" id="PTHR23360">
    <property type="entry name" value="G-PROTEIN COUPLED RECEPTORS FAMILY 1 PROFILE DOMAIN-CONTAINING PROTEIN-RELATED"/>
    <property type="match status" value="1"/>
</dbReference>
<evidence type="ECO:0000256" key="1">
    <source>
        <dbReference type="ARBA" id="ARBA00004370"/>
    </source>
</evidence>
<dbReference type="InterPro" id="IPR017452">
    <property type="entry name" value="GPCR_Rhodpsn_7TM"/>
</dbReference>
<evidence type="ECO:0000256" key="3">
    <source>
        <dbReference type="ARBA" id="ARBA00022989"/>
    </source>
</evidence>
<feature type="transmembrane region" description="Helical" evidence="5">
    <location>
        <begin position="45"/>
        <end position="68"/>
    </location>
</feature>
<dbReference type="EMBL" id="UYRT01023753">
    <property type="protein sequence ID" value="VDK61643.1"/>
    <property type="molecule type" value="Genomic_DNA"/>
</dbReference>
<name>A0A183DHU6_9BILA</name>
<evidence type="ECO:0000256" key="5">
    <source>
        <dbReference type="SAM" id="Phobius"/>
    </source>
</evidence>
<dbReference type="PROSITE" id="PS50262">
    <property type="entry name" value="G_PROTEIN_RECEP_F1_2"/>
    <property type="match status" value="1"/>
</dbReference>
<evidence type="ECO:0000313" key="8">
    <source>
        <dbReference type="Proteomes" id="UP000271098"/>
    </source>
</evidence>
<dbReference type="GO" id="GO:0016020">
    <property type="term" value="C:membrane"/>
    <property type="evidence" value="ECO:0007669"/>
    <property type="project" value="UniProtKB-SubCell"/>
</dbReference>
<feature type="transmembrane region" description="Helical" evidence="5">
    <location>
        <begin position="6"/>
        <end position="33"/>
    </location>
</feature>
<dbReference type="InterPro" id="IPR047130">
    <property type="entry name" value="7TM_GPCR_Srsx_nematod"/>
</dbReference>
<accession>A0A183DHU6</accession>
<dbReference type="PANTHER" id="PTHR23360:SF5">
    <property type="entry name" value="G-PROTEIN COUPLED RECEPTORS FAMILY 1 PROFILE DOMAIN-CONTAINING PROTEIN"/>
    <property type="match status" value="1"/>
</dbReference>
<evidence type="ECO:0000313" key="7">
    <source>
        <dbReference type="EMBL" id="VDK61643.1"/>
    </source>
</evidence>
<dbReference type="Proteomes" id="UP000271098">
    <property type="component" value="Unassembled WGS sequence"/>
</dbReference>
<reference evidence="7 8" key="2">
    <citation type="submission" date="2018-11" db="EMBL/GenBank/DDBJ databases">
        <authorList>
            <consortium name="Pathogen Informatics"/>
        </authorList>
    </citation>
    <scope>NUCLEOTIDE SEQUENCE [LARGE SCALE GENOMIC DNA]</scope>
</reference>
<dbReference type="Gene3D" id="1.20.1070.10">
    <property type="entry name" value="Rhodopsin 7-helix transmembrane proteins"/>
    <property type="match status" value="1"/>
</dbReference>
<evidence type="ECO:0000313" key="9">
    <source>
        <dbReference type="WBParaSite" id="GPUH_0000829601-mRNA-1"/>
    </source>
</evidence>
<evidence type="ECO:0000256" key="2">
    <source>
        <dbReference type="ARBA" id="ARBA00022692"/>
    </source>
</evidence>
<sequence length="167" mass="18288">MAVLLPIIPCVCIFLLCALVGFIGNSSLIIATIRSRNLHNACNILIALNAFGEIIHQLSHIPFAYLMFSGSPGIPLRTCLRIQFVSNFCMNFAMAILLAIGVDRAIAITKPAKYKLLLFQKESVLFSTWGAGLIPPADNQSLYDSFIRFDGRLVLMHTTDVNSPSAC</sequence>
<keyword evidence="8" id="KW-1185">Reference proteome</keyword>
<proteinExistence type="predicted"/>
<dbReference type="WBParaSite" id="GPUH_0000829601-mRNA-1">
    <property type="protein sequence ID" value="GPUH_0000829601-mRNA-1"/>
    <property type="gene ID" value="GPUH_0000829601"/>
</dbReference>
<evidence type="ECO:0000259" key="6">
    <source>
        <dbReference type="PROSITE" id="PS50262"/>
    </source>
</evidence>
<keyword evidence="3 5" id="KW-1133">Transmembrane helix</keyword>
<dbReference type="Pfam" id="PF10320">
    <property type="entry name" value="7TM_GPCR_Srsx"/>
    <property type="match status" value="1"/>
</dbReference>